<evidence type="ECO:0000256" key="9">
    <source>
        <dbReference type="ARBA" id="ARBA00033102"/>
    </source>
</evidence>
<evidence type="ECO:0000256" key="3">
    <source>
        <dbReference type="ARBA" id="ARBA00009400"/>
    </source>
</evidence>
<evidence type="ECO:0000256" key="7">
    <source>
        <dbReference type="ARBA" id="ARBA00022676"/>
    </source>
</evidence>
<dbReference type="Proteomes" id="UP000317318">
    <property type="component" value="Chromosome"/>
</dbReference>
<feature type="domain" description="Quinolinate phosphoribosyl transferase C-terminal" evidence="13">
    <location>
        <begin position="115"/>
        <end position="288"/>
    </location>
</feature>
<sequence>MLTSDELVAADRLIELALAEDLGPDRDDITSRVTLPEEATGSVEIVARQAGVLAGLPIAARVFERLGAEVAFEMLTRDGANLEPGTAVAALSGPLRTLLTGERTALNFLTLLSGVASLTRQFVDRVEGTSAVILDTRKTLPGYRLLEKYAVRKGGGTNHRMGLHDGCLIKDNHLAGRKSTHPNESLAEMLRNVRRELGAERSIEIEVDTLDQLREALPGEPDIVLLDNMPPDTLRTAVRLRDELAPAALLEASGGVTLETVRGIAEAGVDRISIGGLTHSAPALDLGFDWSDRATA</sequence>
<dbReference type="InterPro" id="IPR022412">
    <property type="entry name" value="Quinolinate_PRibosylTrfase_N"/>
</dbReference>
<dbReference type="KEGG" id="svp:Pan189_29320"/>
<dbReference type="InterPro" id="IPR002638">
    <property type="entry name" value="Quinolinate_PRibosylTrfase_C"/>
</dbReference>
<dbReference type="Pfam" id="PF02749">
    <property type="entry name" value="QRPTase_N"/>
    <property type="match status" value="1"/>
</dbReference>
<keyword evidence="16" id="KW-1185">Reference proteome</keyword>
<dbReference type="InterPro" id="IPR027277">
    <property type="entry name" value="NadC/ModD"/>
</dbReference>
<accession>A0A517R3S2</accession>
<dbReference type="InterPro" id="IPR013785">
    <property type="entry name" value="Aldolase_TIM"/>
</dbReference>
<dbReference type="Gene3D" id="3.90.1170.20">
    <property type="entry name" value="Quinolinate phosphoribosyl transferase, N-terminal domain"/>
    <property type="match status" value="1"/>
</dbReference>
<dbReference type="FunFam" id="3.90.1170.20:FF:000001">
    <property type="entry name" value="Nicotinate-nucleotide diphosphorylase (Carboxylating)"/>
    <property type="match status" value="1"/>
</dbReference>
<gene>
    <name evidence="15" type="primary">nadC</name>
    <name evidence="15" type="ORF">Pan189_29320</name>
</gene>
<evidence type="ECO:0000256" key="10">
    <source>
        <dbReference type="ARBA" id="ARBA00047445"/>
    </source>
</evidence>
<evidence type="ECO:0000256" key="6">
    <source>
        <dbReference type="ARBA" id="ARBA00022642"/>
    </source>
</evidence>
<protein>
    <recommendedName>
        <fullName evidence="11">Probable nicotinate-nucleotide pyrophosphorylase [carboxylating]</fullName>
        <ecNumber evidence="5">2.4.2.19</ecNumber>
    </recommendedName>
    <alternativeName>
        <fullName evidence="9">Quinolinate phosphoribosyltransferase [decarboxylating]</fullName>
    </alternativeName>
</protein>
<evidence type="ECO:0000256" key="12">
    <source>
        <dbReference type="PIRNR" id="PIRNR006250"/>
    </source>
</evidence>
<evidence type="ECO:0000256" key="4">
    <source>
        <dbReference type="ARBA" id="ARBA00011218"/>
    </source>
</evidence>
<dbReference type="UniPathway" id="UPA00253">
    <property type="reaction ID" value="UER00331"/>
</dbReference>
<evidence type="ECO:0000256" key="11">
    <source>
        <dbReference type="ARBA" id="ARBA00069173"/>
    </source>
</evidence>
<dbReference type="GO" id="GO:0004514">
    <property type="term" value="F:nicotinate-nucleotide diphosphorylase (carboxylating) activity"/>
    <property type="evidence" value="ECO:0007669"/>
    <property type="project" value="UniProtKB-EC"/>
</dbReference>
<evidence type="ECO:0000256" key="1">
    <source>
        <dbReference type="ARBA" id="ARBA00003237"/>
    </source>
</evidence>
<dbReference type="SUPFAM" id="SSF54675">
    <property type="entry name" value="Nicotinate/Quinolinate PRTase N-terminal domain-like"/>
    <property type="match status" value="1"/>
</dbReference>
<comment type="pathway">
    <text evidence="2">Cofactor biosynthesis; NAD(+) biosynthesis; nicotinate D-ribonucleotide from quinolinate: step 1/1.</text>
</comment>
<name>A0A517R3S2_9PLAN</name>
<dbReference type="Gene3D" id="3.20.20.70">
    <property type="entry name" value="Aldolase class I"/>
    <property type="match status" value="1"/>
</dbReference>
<evidence type="ECO:0000256" key="5">
    <source>
        <dbReference type="ARBA" id="ARBA00011944"/>
    </source>
</evidence>
<dbReference type="NCBIfam" id="TIGR00078">
    <property type="entry name" value="nadC"/>
    <property type="match status" value="1"/>
</dbReference>
<dbReference type="GO" id="GO:0034213">
    <property type="term" value="P:quinolinate catabolic process"/>
    <property type="evidence" value="ECO:0007669"/>
    <property type="project" value="TreeGrafter"/>
</dbReference>
<comment type="subunit">
    <text evidence="4">Hexamer formed by 3 homodimers.</text>
</comment>
<proteinExistence type="inferred from homology"/>
<dbReference type="AlphaFoldDB" id="A0A517R3S2"/>
<evidence type="ECO:0000313" key="16">
    <source>
        <dbReference type="Proteomes" id="UP000317318"/>
    </source>
</evidence>
<dbReference type="GO" id="GO:0009435">
    <property type="term" value="P:NAD+ biosynthetic process"/>
    <property type="evidence" value="ECO:0007669"/>
    <property type="project" value="UniProtKB-UniPathway"/>
</dbReference>
<reference evidence="15 16" key="1">
    <citation type="submission" date="2019-02" db="EMBL/GenBank/DDBJ databases">
        <title>Deep-cultivation of Planctomycetes and their phenomic and genomic characterization uncovers novel biology.</title>
        <authorList>
            <person name="Wiegand S."/>
            <person name="Jogler M."/>
            <person name="Boedeker C."/>
            <person name="Pinto D."/>
            <person name="Vollmers J."/>
            <person name="Rivas-Marin E."/>
            <person name="Kohn T."/>
            <person name="Peeters S.H."/>
            <person name="Heuer A."/>
            <person name="Rast P."/>
            <person name="Oberbeckmann S."/>
            <person name="Bunk B."/>
            <person name="Jeske O."/>
            <person name="Meyerdierks A."/>
            <person name="Storesund J.E."/>
            <person name="Kallscheuer N."/>
            <person name="Luecker S."/>
            <person name="Lage O.M."/>
            <person name="Pohl T."/>
            <person name="Merkel B.J."/>
            <person name="Hornburger P."/>
            <person name="Mueller R.-W."/>
            <person name="Bruemmer F."/>
            <person name="Labrenz M."/>
            <person name="Spormann A.M."/>
            <person name="Op den Camp H."/>
            <person name="Overmann J."/>
            <person name="Amann R."/>
            <person name="Jetten M.S.M."/>
            <person name="Mascher T."/>
            <person name="Medema M.H."/>
            <person name="Devos D.P."/>
            <person name="Kaster A.-K."/>
            <person name="Ovreas L."/>
            <person name="Rohde M."/>
            <person name="Galperin M.Y."/>
            <person name="Jogler C."/>
        </authorList>
    </citation>
    <scope>NUCLEOTIDE SEQUENCE [LARGE SCALE GENOMIC DNA]</scope>
    <source>
        <strain evidence="15 16">Pan189</strain>
    </source>
</reference>
<dbReference type="GO" id="GO:0005737">
    <property type="term" value="C:cytoplasm"/>
    <property type="evidence" value="ECO:0007669"/>
    <property type="project" value="TreeGrafter"/>
</dbReference>
<evidence type="ECO:0000259" key="14">
    <source>
        <dbReference type="Pfam" id="PF02749"/>
    </source>
</evidence>
<dbReference type="OrthoDB" id="9782546at2"/>
<dbReference type="PANTHER" id="PTHR32179:SF3">
    <property type="entry name" value="NICOTINATE-NUCLEOTIDE PYROPHOSPHORYLASE [CARBOXYLATING]"/>
    <property type="match status" value="1"/>
</dbReference>
<evidence type="ECO:0000256" key="2">
    <source>
        <dbReference type="ARBA" id="ARBA00004893"/>
    </source>
</evidence>
<dbReference type="FunFam" id="3.20.20.70:FF:000030">
    <property type="entry name" value="Nicotinate-nucleotide pyrophosphorylase, carboxylating"/>
    <property type="match status" value="1"/>
</dbReference>
<keyword evidence="7 12" id="KW-0328">Glycosyltransferase</keyword>
<dbReference type="InterPro" id="IPR037128">
    <property type="entry name" value="Quinolinate_PRibosylTase_N_sf"/>
</dbReference>
<dbReference type="PANTHER" id="PTHR32179">
    <property type="entry name" value="NICOTINATE-NUCLEOTIDE PYROPHOSPHORYLASE [CARBOXYLATING]"/>
    <property type="match status" value="1"/>
</dbReference>
<comment type="function">
    <text evidence="1">Involved in the catabolism of quinolinic acid (QA).</text>
</comment>
<comment type="similarity">
    <text evidence="3 12">Belongs to the NadC/ModD family.</text>
</comment>
<dbReference type="EMBL" id="CP036268">
    <property type="protein sequence ID" value="QDT38538.1"/>
    <property type="molecule type" value="Genomic_DNA"/>
</dbReference>
<dbReference type="EC" id="2.4.2.19" evidence="5"/>
<dbReference type="SUPFAM" id="SSF51690">
    <property type="entry name" value="Nicotinate/Quinolinate PRTase C-terminal domain-like"/>
    <property type="match status" value="1"/>
</dbReference>
<keyword evidence="8 12" id="KW-0808">Transferase</keyword>
<evidence type="ECO:0000256" key="8">
    <source>
        <dbReference type="ARBA" id="ARBA00022679"/>
    </source>
</evidence>
<dbReference type="InterPro" id="IPR036068">
    <property type="entry name" value="Nicotinate_pribotase-like_C"/>
</dbReference>
<dbReference type="InterPro" id="IPR004393">
    <property type="entry name" value="NadC"/>
</dbReference>
<organism evidence="15 16">
    <name type="scientific">Stratiformator vulcanicus</name>
    <dbReference type="NCBI Taxonomy" id="2527980"/>
    <lineage>
        <taxon>Bacteria</taxon>
        <taxon>Pseudomonadati</taxon>
        <taxon>Planctomycetota</taxon>
        <taxon>Planctomycetia</taxon>
        <taxon>Planctomycetales</taxon>
        <taxon>Planctomycetaceae</taxon>
        <taxon>Stratiformator</taxon>
    </lineage>
</organism>
<evidence type="ECO:0000259" key="13">
    <source>
        <dbReference type="Pfam" id="PF01729"/>
    </source>
</evidence>
<feature type="domain" description="Quinolinate phosphoribosyl transferase N-terminal" evidence="14">
    <location>
        <begin position="28"/>
        <end position="113"/>
    </location>
</feature>
<comment type="catalytic activity">
    <reaction evidence="10">
        <text>nicotinate beta-D-ribonucleotide + CO2 + diphosphate = quinolinate + 5-phospho-alpha-D-ribose 1-diphosphate + 2 H(+)</text>
        <dbReference type="Rhea" id="RHEA:12733"/>
        <dbReference type="ChEBI" id="CHEBI:15378"/>
        <dbReference type="ChEBI" id="CHEBI:16526"/>
        <dbReference type="ChEBI" id="CHEBI:29959"/>
        <dbReference type="ChEBI" id="CHEBI:33019"/>
        <dbReference type="ChEBI" id="CHEBI:57502"/>
        <dbReference type="ChEBI" id="CHEBI:58017"/>
        <dbReference type="EC" id="2.4.2.19"/>
    </reaction>
</comment>
<dbReference type="Pfam" id="PF01729">
    <property type="entry name" value="QRPTase_C"/>
    <property type="match status" value="1"/>
</dbReference>
<keyword evidence="6" id="KW-0662">Pyridine nucleotide biosynthesis</keyword>
<dbReference type="RefSeq" id="WP_145364638.1">
    <property type="nucleotide sequence ID" value="NZ_CP036268.1"/>
</dbReference>
<dbReference type="PIRSF" id="PIRSF006250">
    <property type="entry name" value="NadC_ModD"/>
    <property type="match status" value="1"/>
</dbReference>
<evidence type="ECO:0000313" key="15">
    <source>
        <dbReference type="EMBL" id="QDT38538.1"/>
    </source>
</evidence>
<dbReference type="CDD" id="cd01572">
    <property type="entry name" value="QPRTase"/>
    <property type="match status" value="1"/>
</dbReference>